<name>S2DG66_INDAL</name>
<accession>S2DG66</accession>
<comment type="caution">
    <text evidence="1">The sequence shown here is derived from an EMBL/GenBank/DDBJ whole genome shotgun (WGS) entry which is preliminary data.</text>
</comment>
<dbReference type="EMBL" id="ALWO02000026">
    <property type="protein sequence ID" value="EOZ97939.1"/>
    <property type="molecule type" value="Genomic_DNA"/>
</dbReference>
<protein>
    <submittedName>
        <fullName evidence="1">Uncharacterized protein</fullName>
    </submittedName>
</protein>
<keyword evidence="2" id="KW-1185">Reference proteome</keyword>
<organism evidence="1 2">
    <name type="scientific">Indibacter alkaliphilus (strain CCUG 57479 / KCTC 22604 / LW1)</name>
    <dbReference type="NCBI Taxonomy" id="1189612"/>
    <lineage>
        <taxon>Bacteria</taxon>
        <taxon>Pseudomonadati</taxon>
        <taxon>Bacteroidota</taxon>
        <taxon>Cytophagia</taxon>
        <taxon>Cytophagales</taxon>
        <taxon>Cyclobacteriaceae</taxon>
    </lineage>
</organism>
<proteinExistence type="predicted"/>
<evidence type="ECO:0000313" key="1">
    <source>
        <dbReference type="EMBL" id="EOZ97939.1"/>
    </source>
</evidence>
<gene>
    <name evidence="1" type="ORF">A33Q_1591</name>
</gene>
<dbReference type="STRING" id="1189612.A33Q_1591"/>
<evidence type="ECO:0000313" key="2">
    <source>
        <dbReference type="Proteomes" id="UP000006073"/>
    </source>
</evidence>
<dbReference type="AlphaFoldDB" id="S2DG66"/>
<reference evidence="1 2" key="1">
    <citation type="journal article" date="2013" name="Genome Announc.">
        <title>Draft Genome Sequence of Indibacter alkaliphilus Strain LW1T, Isolated from Lonar Lake, a Haloalkaline Lake in the Buldana District of Maharashtra, India.</title>
        <authorList>
            <person name="Singh A."/>
            <person name="Kumar Jangir P."/>
            <person name="Sharma R."/>
            <person name="Singh A."/>
            <person name="Kumar Pinnaka A."/>
            <person name="Shivaji S."/>
        </authorList>
    </citation>
    <scope>NUCLEOTIDE SEQUENCE [LARGE SCALE GENOMIC DNA]</scope>
    <source>
        <strain evidence="2">CCUG 57479 / KCTC 22604 / LW1</strain>
    </source>
</reference>
<dbReference type="Proteomes" id="UP000006073">
    <property type="component" value="Unassembled WGS sequence"/>
</dbReference>
<dbReference type="RefSeq" id="WP_009036050.1">
    <property type="nucleotide sequence ID" value="NZ_ALWO02000026.1"/>
</dbReference>
<sequence length="49" mass="5563">MQNSKKYQTLFSLWEFFKSWLEGGYSDQSQLPEAIPIPVANPANNGENS</sequence>